<gene>
    <name evidence="1" type="ORF">LTRI10_LOCUS52157</name>
</gene>
<evidence type="ECO:0000313" key="2">
    <source>
        <dbReference type="Proteomes" id="UP001497516"/>
    </source>
</evidence>
<dbReference type="AlphaFoldDB" id="A0AAV2GRJ6"/>
<name>A0AAV2GRJ6_9ROSI</name>
<protein>
    <submittedName>
        <fullName evidence="1">Uncharacterized protein</fullName>
    </submittedName>
</protein>
<reference evidence="1 2" key="1">
    <citation type="submission" date="2024-04" db="EMBL/GenBank/DDBJ databases">
        <authorList>
            <person name="Fracassetti M."/>
        </authorList>
    </citation>
    <scope>NUCLEOTIDE SEQUENCE [LARGE SCALE GENOMIC DNA]</scope>
</reference>
<proteinExistence type="predicted"/>
<evidence type="ECO:0000313" key="1">
    <source>
        <dbReference type="EMBL" id="CAL1412897.1"/>
    </source>
</evidence>
<sequence length="75" mass="8341">MLRQVMREGFAAPNERFDRLLALGEKKESNIQLVNCANGVGGGNQLKDKINDPHLKEDVDASIESQKLLVPMVLH</sequence>
<dbReference type="EMBL" id="OZ034822">
    <property type="protein sequence ID" value="CAL1412897.1"/>
    <property type="molecule type" value="Genomic_DNA"/>
</dbReference>
<dbReference type="Proteomes" id="UP001497516">
    <property type="component" value="Chromosome 9"/>
</dbReference>
<accession>A0AAV2GRJ6</accession>
<organism evidence="1 2">
    <name type="scientific">Linum trigynum</name>
    <dbReference type="NCBI Taxonomy" id="586398"/>
    <lineage>
        <taxon>Eukaryota</taxon>
        <taxon>Viridiplantae</taxon>
        <taxon>Streptophyta</taxon>
        <taxon>Embryophyta</taxon>
        <taxon>Tracheophyta</taxon>
        <taxon>Spermatophyta</taxon>
        <taxon>Magnoliopsida</taxon>
        <taxon>eudicotyledons</taxon>
        <taxon>Gunneridae</taxon>
        <taxon>Pentapetalae</taxon>
        <taxon>rosids</taxon>
        <taxon>fabids</taxon>
        <taxon>Malpighiales</taxon>
        <taxon>Linaceae</taxon>
        <taxon>Linum</taxon>
    </lineage>
</organism>
<keyword evidence="2" id="KW-1185">Reference proteome</keyword>